<dbReference type="Proteomes" id="UP000887577">
    <property type="component" value="Unplaced"/>
</dbReference>
<evidence type="ECO:0000313" key="2">
    <source>
        <dbReference type="Proteomes" id="UP000887577"/>
    </source>
</evidence>
<reference evidence="3" key="1">
    <citation type="submission" date="2022-11" db="UniProtKB">
        <authorList>
            <consortium name="WormBaseParasite"/>
        </authorList>
    </citation>
    <scope>IDENTIFICATION</scope>
</reference>
<dbReference type="WBParaSite" id="PSU_v2.g7948.t1">
    <property type="protein sequence ID" value="PSU_v2.g7948.t1"/>
    <property type="gene ID" value="PSU_v2.g7948"/>
</dbReference>
<feature type="compositionally biased region" description="Basic and acidic residues" evidence="1">
    <location>
        <begin position="16"/>
        <end position="28"/>
    </location>
</feature>
<protein>
    <submittedName>
        <fullName evidence="3">Uncharacterized protein</fullName>
    </submittedName>
</protein>
<sequence length="218" mass="24309">MSVPSKTPAGGVFSYDKSEENKQDKKNEIEEKKLAKRLTGYIGTLKDIVTSNRESNFAKNYKFVAMFYGLIHFVVANKVKPVVADECKNIIKVLLKIGFSGQCWGLYSPNDVNALLEDGQKIGIVGTPEEWIPANFVTQAFDFNETTIFDDDILSMAKYSYNSAGLLSLIGADPVLRSVALNIAKSEKLLLDFIVGKDDNSFNAYKNWMGYFLTCRIA</sequence>
<name>A0A914Z5I9_9BILA</name>
<accession>A0A914Z5I9</accession>
<proteinExistence type="predicted"/>
<evidence type="ECO:0000313" key="3">
    <source>
        <dbReference type="WBParaSite" id="PSU_v2.g7948.t1"/>
    </source>
</evidence>
<feature type="region of interest" description="Disordered" evidence="1">
    <location>
        <begin position="1"/>
        <end position="28"/>
    </location>
</feature>
<evidence type="ECO:0000256" key="1">
    <source>
        <dbReference type="SAM" id="MobiDB-lite"/>
    </source>
</evidence>
<dbReference type="AlphaFoldDB" id="A0A914Z5I9"/>
<keyword evidence="2" id="KW-1185">Reference proteome</keyword>
<organism evidence="2 3">
    <name type="scientific">Panagrolaimus superbus</name>
    <dbReference type="NCBI Taxonomy" id="310955"/>
    <lineage>
        <taxon>Eukaryota</taxon>
        <taxon>Metazoa</taxon>
        <taxon>Ecdysozoa</taxon>
        <taxon>Nematoda</taxon>
        <taxon>Chromadorea</taxon>
        <taxon>Rhabditida</taxon>
        <taxon>Tylenchina</taxon>
        <taxon>Panagrolaimomorpha</taxon>
        <taxon>Panagrolaimoidea</taxon>
        <taxon>Panagrolaimidae</taxon>
        <taxon>Panagrolaimus</taxon>
    </lineage>
</organism>